<dbReference type="InterPro" id="IPR001841">
    <property type="entry name" value="Znf_RING"/>
</dbReference>
<dbReference type="InterPro" id="IPR013083">
    <property type="entry name" value="Znf_RING/FYVE/PHD"/>
</dbReference>
<dbReference type="GO" id="GO:0016020">
    <property type="term" value="C:membrane"/>
    <property type="evidence" value="ECO:0007669"/>
    <property type="project" value="UniProtKB-SubCell"/>
</dbReference>
<gene>
    <name evidence="12" type="ORF">GNI_135720</name>
</gene>
<feature type="transmembrane region" description="Helical" evidence="10">
    <location>
        <begin position="41"/>
        <end position="64"/>
    </location>
</feature>
<dbReference type="eggNOG" id="KOG0800">
    <property type="taxonomic scope" value="Eukaryota"/>
</dbReference>
<comment type="subcellular location">
    <subcellularLocation>
        <location evidence="1">Membrane</location>
    </subcellularLocation>
</comment>
<dbReference type="PANTHER" id="PTHR46539">
    <property type="entry name" value="E3 UBIQUITIN-PROTEIN LIGASE ATL42"/>
    <property type="match status" value="1"/>
</dbReference>
<evidence type="ECO:0000256" key="6">
    <source>
        <dbReference type="ARBA" id="ARBA00022989"/>
    </source>
</evidence>
<dbReference type="Gene3D" id="3.30.40.10">
    <property type="entry name" value="Zinc/RING finger domain, C3HC4 (zinc finger)"/>
    <property type="match status" value="1"/>
</dbReference>
<feature type="compositionally biased region" description="Polar residues" evidence="9">
    <location>
        <begin position="120"/>
        <end position="133"/>
    </location>
</feature>
<keyword evidence="7 10" id="KW-0472">Membrane</keyword>
<protein>
    <submittedName>
        <fullName evidence="12">Ring finger protein</fullName>
    </submittedName>
</protein>
<evidence type="ECO:0000256" key="8">
    <source>
        <dbReference type="PROSITE-ProRule" id="PRU00175"/>
    </source>
</evidence>
<dbReference type="Pfam" id="PF13639">
    <property type="entry name" value="zf-RING_2"/>
    <property type="match status" value="1"/>
</dbReference>
<keyword evidence="2 10" id="KW-0812">Transmembrane</keyword>
<dbReference type="OrthoDB" id="9984778at2759"/>
<keyword evidence="6 10" id="KW-1133">Transmembrane helix</keyword>
<comment type="caution">
    <text evidence="12">The sequence shown here is derived from an EMBL/GenBank/DDBJ whole genome shotgun (WGS) entry which is preliminary data.</text>
</comment>
<evidence type="ECO:0000256" key="9">
    <source>
        <dbReference type="SAM" id="MobiDB-lite"/>
    </source>
</evidence>
<feature type="compositionally biased region" description="Basic and acidic residues" evidence="9">
    <location>
        <begin position="134"/>
        <end position="162"/>
    </location>
</feature>
<dbReference type="Proteomes" id="UP000019763">
    <property type="component" value="Unassembled WGS sequence"/>
</dbReference>
<dbReference type="SMART" id="SM00184">
    <property type="entry name" value="RING"/>
    <property type="match status" value="1"/>
</dbReference>
<evidence type="ECO:0000259" key="11">
    <source>
        <dbReference type="PROSITE" id="PS50089"/>
    </source>
</evidence>
<dbReference type="GO" id="GO:0008270">
    <property type="term" value="F:zinc ion binding"/>
    <property type="evidence" value="ECO:0007669"/>
    <property type="project" value="UniProtKB-KW"/>
</dbReference>
<dbReference type="AlphaFoldDB" id="A0A023B0V4"/>
<dbReference type="EMBL" id="AFNH02001004">
    <property type="protein sequence ID" value="EZG46020.1"/>
    <property type="molecule type" value="Genomic_DNA"/>
</dbReference>
<feature type="region of interest" description="Disordered" evidence="9">
    <location>
        <begin position="107"/>
        <end position="230"/>
    </location>
</feature>
<dbReference type="PANTHER" id="PTHR46539:SF1">
    <property type="entry name" value="E3 UBIQUITIN-PROTEIN LIGASE ATL42"/>
    <property type="match status" value="1"/>
</dbReference>
<evidence type="ECO:0000256" key="10">
    <source>
        <dbReference type="SAM" id="Phobius"/>
    </source>
</evidence>
<keyword evidence="13" id="KW-1185">Reference proteome</keyword>
<proteinExistence type="predicted"/>
<name>A0A023B0V4_GRENI</name>
<organism evidence="12 13">
    <name type="scientific">Gregarina niphandrodes</name>
    <name type="common">Septate eugregarine</name>
    <dbReference type="NCBI Taxonomy" id="110365"/>
    <lineage>
        <taxon>Eukaryota</taxon>
        <taxon>Sar</taxon>
        <taxon>Alveolata</taxon>
        <taxon>Apicomplexa</taxon>
        <taxon>Conoidasida</taxon>
        <taxon>Gregarinasina</taxon>
        <taxon>Eugregarinorida</taxon>
        <taxon>Gregarinidae</taxon>
        <taxon>Gregarina</taxon>
    </lineage>
</organism>
<feature type="region of interest" description="Disordered" evidence="9">
    <location>
        <begin position="256"/>
        <end position="332"/>
    </location>
</feature>
<accession>A0A023B0V4</accession>
<feature type="compositionally biased region" description="Pro residues" evidence="9">
    <location>
        <begin position="205"/>
        <end position="214"/>
    </location>
</feature>
<reference evidence="12" key="1">
    <citation type="submission" date="2013-12" db="EMBL/GenBank/DDBJ databases">
        <authorList>
            <person name="Omoto C.K."/>
            <person name="Sibley D."/>
            <person name="Venepally P."/>
            <person name="Hadjithomas M."/>
            <person name="Karamycheva S."/>
            <person name="Brunk B."/>
            <person name="Roos D."/>
            <person name="Caler E."/>
            <person name="Lorenzi H."/>
        </authorList>
    </citation>
    <scope>NUCLEOTIDE SEQUENCE</scope>
</reference>
<dbReference type="RefSeq" id="XP_011132394.1">
    <property type="nucleotide sequence ID" value="XM_011134092.1"/>
</dbReference>
<evidence type="ECO:0000313" key="12">
    <source>
        <dbReference type="EMBL" id="EZG46020.1"/>
    </source>
</evidence>
<keyword evidence="3" id="KW-0479">Metal-binding</keyword>
<keyword evidence="4 8" id="KW-0863">Zinc-finger</keyword>
<feature type="transmembrane region" description="Helical" evidence="10">
    <location>
        <begin position="6"/>
        <end position="29"/>
    </location>
</feature>
<dbReference type="GeneID" id="22914818"/>
<evidence type="ECO:0000256" key="2">
    <source>
        <dbReference type="ARBA" id="ARBA00022692"/>
    </source>
</evidence>
<dbReference type="CDD" id="cd16461">
    <property type="entry name" value="RING-H2_EL5-like"/>
    <property type="match status" value="1"/>
</dbReference>
<sequence length="396" mass="44199">MTSSKAWAFSKSISLVNYGWFILGVFWTFTSGRGCPALSQVCLGVISFSLFRIFVTIGSFYYHFPTSPNTRNIFNGLGGTTFRQDGYRTAGLTSNKLKLLPKPILAKQLRKRPTEDQPKKSNTVEGRTTNHRTSSQDRTTDQHLFPELDHQLTSDVHLDNQLHRRPRASRAYSYDNDPHRAPHQAPHQVPNELVERQTPHKNSTPPAPQEPMPQEPMSQEALPQEVPPPLAAVPQQRPLEVMPQEALPQEALPQEALPQEAPPPRNGALLPRCEMSPSNEILAPPPENVSENAFESAVERTEGAQSLRWRGEPERLPSGIDEGEQRSPSSETSSFALAEEVCSICISPYEADDVIRLLPSCSHFYHRQCIDQWLMASGTCPLCQRAVDPAVNTPNT</sequence>
<evidence type="ECO:0000256" key="7">
    <source>
        <dbReference type="ARBA" id="ARBA00023136"/>
    </source>
</evidence>
<dbReference type="VEuPathDB" id="CryptoDB:GNI_135720"/>
<evidence type="ECO:0000256" key="5">
    <source>
        <dbReference type="ARBA" id="ARBA00022833"/>
    </source>
</evidence>
<evidence type="ECO:0000256" key="3">
    <source>
        <dbReference type="ARBA" id="ARBA00022723"/>
    </source>
</evidence>
<evidence type="ECO:0000256" key="4">
    <source>
        <dbReference type="ARBA" id="ARBA00022771"/>
    </source>
</evidence>
<feature type="domain" description="RING-type" evidence="11">
    <location>
        <begin position="342"/>
        <end position="384"/>
    </location>
</feature>
<evidence type="ECO:0000313" key="13">
    <source>
        <dbReference type="Proteomes" id="UP000019763"/>
    </source>
</evidence>
<dbReference type="SUPFAM" id="SSF57850">
    <property type="entry name" value="RING/U-box"/>
    <property type="match status" value="1"/>
</dbReference>
<evidence type="ECO:0000256" key="1">
    <source>
        <dbReference type="ARBA" id="ARBA00004370"/>
    </source>
</evidence>
<dbReference type="OMA" id="PIMEVVA"/>
<keyword evidence="5" id="KW-0862">Zinc</keyword>
<dbReference type="PROSITE" id="PS50089">
    <property type="entry name" value="ZF_RING_2"/>
    <property type="match status" value="1"/>
</dbReference>